<dbReference type="InterPro" id="IPR004045">
    <property type="entry name" value="Glutathione_S-Trfase_N"/>
</dbReference>
<dbReference type="PROSITE" id="PS50405">
    <property type="entry name" value="GST_CTER"/>
    <property type="match status" value="1"/>
</dbReference>
<evidence type="ECO:0000259" key="1">
    <source>
        <dbReference type="PROSITE" id="PS50404"/>
    </source>
</evidence>
<evidence type="ECO:0000259" key="2">
    <source>
        <dbReference type="PROSITE" id="PS50405"/>
    </source>
</evidence>
<sequence length="206" mass="23652">MLKIWGRKNSSNVKKVLWCAEELNIPYQQVDAGGSFGKLNDPEYRALNPNGLVPTIQDGDFVLWESNSILRYLASQYGNASLYPADNRKRAKVEQWMDWTAGSFAIPFRDLIFNLIRRTEDERDHAALEAGKERCKELFTLADKALSQTPYLAGETFSLADIAFGPFAYVWLELPIERPALPYLTAWYERMKQRPAFNQIVRIPIT</sequence>
<proteinExistence type="predicted"/>
<gene>
    <name evidence="3" type="ORF">WJT86_09180</name>
</gene>
<dbReference type="PROSITE" id="PS50404">
    <property type="entry name" value="GST_NTER"/>
    <property type="match status" value="1"/>
</dbReference>
<dbReference type="Pfam" id="PF00043">
    <property type="entry name" value="GST_C"/>
    <property type="match status" value="1"/>
</dbReference>
<keyword evidence="4" id="KW-1185">Reference proteome</keyword>
<name>A0ABV0BJQ3_9HYPH</name>
<dbReference type="SUPFAM" id="SSF52833">
    <property type="entry name" value="Thioredoxin-like"/>
    <property type="match status" value="1"/>
</dbReference>
<dbReference type="InterPro" id="IPR004046">
    <property type="entry name" value="GST_C"/>
</dbReference>
<evidence type="ECO:0000313" key="4">
    <source>
        <dbReference type="Proteomes" id="UP001418637"/>
    </source>
</evidence>
<dbReference type="SFLD" id="SFLDS00019">
    <property type="entry name" value="Glutathione_Transferase_(cytos"/>
    <property type="match status" value="1"/>
</dbReference>
<dbReference type="SFLD" id="SFLDG00358">
    <property type="entry name" value="Main_(cytGST)"/>
    <property type="match status" value="1"/>
</dbReference>
<dbReference type="SUPFAM" id="SSF47616">
    <property type="entry name" value="GST C-terminal domain-like"/>
    <property type="match status" value="1"/>
</dbReference>
<dbReference type="PANTHER" id="PTHR44051:SF19">
    <property type="entry name" value="DISULFIDE-BOND OXIDOREDUCTASE YFCG"/>
    <property type="match status" value="1"/>
</dbReference>
<dbReference type="InterPro" id="IPR010987">
    <property type="entry name" value="Glutathione-S-Trfase_C-like"/>
</dbReference>
<comment type="caution">
    <text evidence="3">The sequence shown here is derived from an EMBL/GenBank/DDBJ whole genome shotgun (WGS) entry which is preliminary data.</text>
</comment>
<dbReference type="EMBL" id="JBBYXI010000003">
    <property type="protein sequence ID" value="MEN3931228.1"/>
    <property type="molecule type" value="Genomic_DNA"/>
</dbReference>
<protein>
    <submittedName>
        <fullName evidence="3">Glutathione S-transferase family protein</fullName>
    </submittedName>
</protein>
<dbReference type="Gene3D" id="3.40.30.10">
    <property type="entry name" value="Glutaredoxin"/>
    <property type="match status" value="1"/>
</dbReference>
<dbReference type="InterPro" id="IPR036282">
    <property type="entry name" value="Glutathione-S-Trfase_C_sf"/>
</dbReference>
<dbReference type="Pfam" id="PF13409">
    <property type="entry name" value="GST_N_2"/>
    <property type="match status" value="1"/>
</dbReference>
<dbReference type="InterPro" id="IPR040079">
    <property type="entry name" value="Glutathione_S-Trfase"/>
</dbReference>
<dbReference type="Proteomes" id="UP001418637">
    <property type="component" value="Unassembled WGS sequence"/>
</dbReference>
<reference evidence="3 4" key="1">
    <citation type="submission" date="2024-04" db="EMBL/GenBank/DDBJ databases">
        <title>A novel species isolated from cricket.</title>
        <authorList>
            <person name="Wang H.-C."/>
        </authorList>
    </citation>
    <scope>NUCLEOTIDE SEQUENCE [LARGE SCALE GENOMIC DNA]</scope>
    <source>
        <strain evidence="3 4">WL0021</strain>
    </source>
</reference>
<evidence type="ECO:0000313" key="3">
    <source>
        <dbReference type="EMBL" id="MEN3931228.1"/>
    </source>
</evidence>
<feature type="domain" description="GST N-terminal" evidence="1">
    <location>
        <begin position="1"/>
        <end position="81"/>
    </location>
</feature>
<dbReference type="SFLD" id="SFLDG01150">
    <property type="entry name" value="Main.1:_Beta-like"/>
    <property type="match status" value="1"/>
</dbReference>
<dbReference type="CDD" id="cd03180">
    <property type="entry name" value="GST_C_2"/>
    <property type="match status" value="1"/>
</dbReference>
<dbReference type="CDD" id="cd03047">
    <property type="entry name" value="GST_N_2"/>
    <property type="match status" value="1"/>
</dbReference>
<feature type="domain" description="GST C-terminal" evidence="2">
    <location>
        <begin position="86"/>
        <end position="206"/>
    </location>
</feature>
<dbReference type="PANTHER" id="PTHR44051">
    <property type="entry name" value="GLUTATHIONE S-TRANSFERASE-RELATED"/>
    <property type="match status" value="1"/>
</dbReference>
<dbReference type="Gene3D" id="1.20.1050.10">
    <property type="match status" value="1"/>
</dbReference>
<dbReference type="InterPro" id="IPR036249">
    <property type="entry name" value="Thioredoxin-like_sf"/>
</dbReference>
<organism evidence="3 4">
    <name type="scientific">Hohaiivirga grylli</name>
    <dbReference type="NCBI Taxonomy" id="3133970"/>
    <lineage>
        <taxon>Bacteria</taxon>
        <taxon>Pseudomonadati</taxon>
        <taxon>Pseudomonadota</taxon>
        <taxon>Alphaproteobacteria</taxon>
        <taxon>Hyphomicrobiales</taxon>
        <taxon>Methylobacteriaceae</taxon>
        <taxon>Hohaiivirga</taxon>
    </lineage>
</organism>
<accession>A0ABV0BJQ3</accession>
<dbReference type="RefSeq" id="WP_346337266.1">
    <property type="nucleotide sequence ID" value="NZ_JBBYXI010000003.1"/>
</dbReference>